<dbReference type="Proteomes" id="UP001161247">
    <property type="component" value="Chromosome 5"/>
</dbReference>
<accession>A0AAV1DFV0</accession>
<sequence>MEQTKGKLLGNATDTLEVEGDDADPIYDSDGEGAEVVPGDVGLEFVSMLNNDHNPWETCVDWPTPPGFDDYSDDDDGGWDESACATNTGVNLLNGDDDSASFAALNGDNDSASVSSSIDVVATAGDACLVAKELQIFSDDAVAEA</sequence>
<reference evidence="2" key="1">
    <citation type="submission" date="2023-03" db="EMBL/GenBank/DDBJ databases">
        <authorList>
            <person name="Julca I."/>
        </authorList>
    </citation>
    <scope>NUCLEOTIDE SEQUENCE</scope>
</reference>
<feature type="compositionally biased region" description="Acidic residues" evidence="1">
    <location>
        <begin position="16"/>
        <end position="32"/>
    </location>
</feature>
<feature type="region of interest" description="Disordered" evidence="1">
    <location>
        <begin position="1"/>
        <end position="32"/>
    </location>
</feature>
<dbReference type="EMBL" id="OX459122">
    <property type="protein sequence ID" value="CAI9106762.1"/>
    <property type="molecule type" value="Genomic_DNA"/>
</dbReference>
<evidence type="ECO:0000313" key="2">
    <source>
        <dbReference type="EMBL" id="CAI9106762.1"/>
    </source>
</evidence>
<dbReference type="AlphaFoldDB" id="A0AAV1DFV0"/>
<evidence type="ECO:0000256" key="1">
    <source>
        <dbReference type="SAM" id="MobiDB-lite"/>
    </source>
</evidence>
<name>A0AAV1DFV0_OLDCO</name>
<evidence type="ECO:0000313" key="3">
    <source>
        <dbReference type="Proteomes" id="UP001161247"/>
    </source>
</evidence>
<organism evidence="2 3">
    <name type="scientific">Oldenlandia corymbosa var. corymbosa</name>
    <dbReference type="NCBI Taxonomy" id="529605"/>
    <lineage>
        <taxon>Eukaryota</taxon>
        <taxon>Viridiplantae</taxon>
        <taxon>Streptophyta</taxon>
        <taxon>Embryophyta</taxon>
        <taxon>Tracheophyta</taxon>
        <taxon>Spermatophyta</taxon>
        <taxon>Magnoliopsida</taxon>
        <taxon>eudicotyledons</taxon>
        <taxon>Gunneridae</taxon>
        <taxon>Pentapetalae</taxon>
        <taxon>asterids</taxon>
        <taxon>lamiids</taxon>
        <taxon>Gentianales</taxon>
        <taxon>Rubiaceae</taxon>
        <taxon>Rubioideae</taxon>
        <taxon>Spermacoceae</taxon>
        <taxon>Hedyotis-Oldenlandia complex</taxon>
        <taxon>Oldenlandia</taxon>
    </lineage>
</organism>
<gene>
    <name evidence="2" type="ORF">OLC1_LOCUS15211</name>
</gene>
<proteinExistence type="predicted"/>
<protein>
    <submittedName>
        <fullName evidence="2">OLC1v1005981C1</fullName>
    </submittedName>
</protein>
<keyword evidence="3" id="KW-1185">Reference proteome</keyword>